<evidence type="ECO:0000256" key="1">
    <source>
        <dbReference type="ARBA" id="ARBA00004442"/>
    </source>
</evidence>
<comment type="subcellular location">
    <subcellularLocation>
        <location evidence="1">Cell outer membrane</location>
    </subcellularLocation>
</comment>
<keyword evidence="10" id="KW-1185">Reference proteome</keyword>
<evidence type="ECO:0000259" key="8">
    <source>
        <dbReference type="Pfam" id="PF02462"/>
    </source>
</evidence>
<dbReference type="Proteomes" id="UP000254651">
    <property type="component" value="Unassembled WGS sequence"/>
</dbReference>
<dbReference type="GO" id="GO:0015288">
    <property type="term" value="F:porin activity"/>
    <property type="evidence" value="ECO:0007669"/>
    <property type="project" value="InterPro"/>
</dbReference>
<evidence type="ECO:0000256" key="7">
    <source>
        <dbReference type="SAM" id="SignalP"/>
    </source>
</evidence>
<organism evidence="9 10">
    <name type="scientific">Bergeriella denitrificans</name>
    <name type="common">Neisseria denitrificans</name>
    <dbReference type="NCBI Taxonomy" id="494"/>
    <lineage>
        <taxon>Bacteria</taxon>
        <taxon>Pseudomonadati</taxon>
        <taxon>Pseudomonadota</taxon>
        <taxon>Betaproteobacteria</taxon>
        <taxon>Neisseriales</taxon>
        <taxon>Neisseriaceae</taxon>
        <taxon>Bergeriella</taxon>
    </lineage>
</organism>
<dbReference type="GO" id="GO:0009279">
    <property type="term" value="C:cell outer membrane"/>
    <property type="evidence" value="ECO:0007669"/>
    <property type="project" value="UniProtKB-SubCell"/>
</dbReference>
<feature type="signal peptide" evidence="7">
    <location>
        <begin position="1"/>
        <end position="19"/>
    </location>
</feature>
<proteinExistence type="inferred from homology"/>
<dbReference type="EMBL" id="UGQS01000002">
    <property type="protein sequence ID" value="STZ76688.1"/>
    <property type="molecule type" value="Genomic_DNA"/>
</dbReference>
<sequence length="189" mass="19678">MKKLLLTAVLAGLSGAAAANGWYVQGDVGASRLEAKNDTGKVKDTKPTGRVSVGKDFGAARVAADYTYMGKVKNSESGDNFSHNAEVSAHSVGVSGIYDFHNASALTPYVGARVGLNRLDIDTRTVVGNSSASASEDKTQIGIGALAGAQYQLTNNLAANAGIEYNYLGKVADAKVHQYGVNAGLRYNF</sequence>
<keyword evidence="5" id="KW-0472">Membrane</keyword>
<comment type="similarity">
    <text evidence="2">Belongs to the opacity porin family.</text>
</comment>
<feature type="domain" description="Porin opacity type" evidence="8">
    <location>
        <begin position="53"/>
        <end position="189"/>
    </location>
</feature>
<dbReference type="SUPFAM" id="SSF56925">
    <property type="entry name" value="OMPA-like"/>
    <property type="match status" value="1"/>
</dbReference>
<keyword evidence="3" id="KW-1134">Transmembrane beta strand</keyword>
<dbReference type="RefSeq" id="WP_066078926.1">
    <property type="nucleotide sequence ID" value="NZ_CP181246.1"/>
</dbReference>
<evidence type="ECO:0000256" key="6">
    <source>
        <dbReference type="ARBA" id="ARBA00023237"/>
    </source>
</evidence>
<evidence type="ECO:0000256" key="5">
    <source>
        <dbReference type="ARBA" id="ARBA00023136"/>
    </source>
</evidence>
<evidence type="ECO:0000256" key="4">
    <source>
        <dbReference type="ARBA" id="ARBA00022692"/>
    </source>
</evidence>
<reference evidence="9 10" key="1">
    <citation type="submission" date="2018-06" db="EMBL/GenBank/DDBJ databases">
        <authorList>
            <consortium name="Pathogen Informatics"/>
            <person name="Doyle S."/>
        </authorList>
    </citation>
    <scope>NUCLEOTIDE SEQUENCE [LARGE SCALE GENOMIC DNA]</scope>
    <source>
        <strain evidence="9 10">NCTC10295</strain>
    </source>
</reference>
<feature type="chain" id="PRO_5017077466" evidence="7">
    <location>
        <begin position="20"/>
        <end position="189"/>
    </location>
</feature>
<gene>
    <name evidence="9" type="ORF">NCTC10295_01464</name>
</gene>
<keyword evidence="4" id="KW-0812">Transmembrane</keyword>
<dbReference type="Gene3D" id="2.40.160.20">
    <property type="match status" value="1"/>
</dbReference>
<keyword evidence="7" id="KW-0732">Signal</keyword>
<keyword evidence="6" id="KW-0998">Cell outer membrane</keyword>
<evidence type="ECO:0000313" key="10">
    <source>
        <dbReference type="Proteomes" id="UP000254651"/>
    </source>
</evidence>
<dbReference type="InterPro" id="IPR003394">
    <property type="entry name" value="Porin_opacity"/>
</dbReference>
<dbReference type="AlphaFoldDB" id="A0A378UH36"/>
<evidence type="ECO:0000256" key="2">
    <source>
        <dbReference type="ARBA" id="ARBA00009830"/>
    </source>
</evidence>
<dbReference type="Pfam" id="PF02462">
    <property type="entry name" value="Opacity"/>
    <property type="match status" value="1"/>
</dbReference>
<name>A0A378UH36_BERDE</name>
<evidence type="ECO:0000256" key="3">
    <source>
        <dbReference type="ARBA" id="ARBA00022452"/>
    </source>
</evidence>
<accession>A0A378UH36</accession>
<protein>
    <submittedName>
        <fullName evidence="9">Outer membrane protein</fullName>
    </submittedName>
</protein>
<evidence type="ECO:0000313" key="9">
    <source>
        <dbReference type="EMBL" id="STZ76688.1"/>
    </source>
</evidence>
<dbReference type="InterPro" id="IPR011250">
    <property type="entry name" value="OMP/PagP_B-barrel"/>
</dbReference>